<protein>
    <recommendedName>
        <fullName evidence="4">Prepilin-type cleavage/methylation domain-containing protein</fullName>
    </recommendedName>
</protein>
<evidence type="ECO:0000313" key="3">
    <source>
        <dbReference type="Proteomes" id="UP001060012"/>
    </source>
</evidence>
<dbReference type="RefSeq" id="WP_254575940.1">
    <property type="nucleotide sequence ID" value="NZ_CP100595.1"/>
</dbReference>
<proteinExistence type="predicted"/>
<keyword evidence="1" id="KW-1133">Transmembrane helix</keyword>
<feature type="transmembrane region" description="Helical" evidence="1">
    <location>
        <begin position="6"/>
        <end position="28"/>
    </location>
</feature>
<keyword evidence="1" id="KW-0472">Membrane</keyword>
<evidence type="ECO:0008006" key="4">
    <source>
        <dbReference type="Google" id="ProtNLM"/>
    </source>
</evidence>
<sequence length="132" mass="15540">MTKKSFSLMEVIVAVMVLSVVMVALLQVKSDNIYLVNKSNETKEFKEYLSLAFSLDELNNRNENLFLSRKFDFEDDKLRRELKAIKVKVKDEQIDTRVVKNDSYDFSIVTYETSYSIDKKVQKNIYSFKIEL</sequence>
<accession>A0ABY5E0M5</accession>
<name>A0ABY5E0M5_9BACT</name>
<reference evidence="2" key="1">
    <citation type="submission" date="2022-07" db="EMBL/GenBank/DDBJ databases">
        <title>Arcobacter roscoffensis sp. nov., a marine bacterium isolated from coastal seawater collected from Roscoff, France.</title>
        <authorList>
            <person name="Pascual J."/>
            <person name="Lepeaux C."/>
            <person name="Methner A."/>
            <person name="Overmann J."/>
        </authorList>
    </citation>
    <scope>NUCLEOTIDE SEQUENCE</scope>
    <source>
        <strain evidence="2">ARW1-2F2</strain>
    </source>
</reference>
<gene>
    <name evidence="2" type="ORF">NJU99_10905</name>
</gene>
<dbReference type="EMBL" id="CP100595">
    <property type="protein sequence ID" value="UTJ05759.1"/>
    <property type="molecule type" value="Genomic_DNA"/>
</dbReference>
<organism evidence="2 3">
    <name type="scientific">Arcobacter roscoffensis</name>
    <dbReference type="NCBI Taxonomy" id="2961520"/>
    <lineage>
        <taxon>Bacteria</taxon>
        <taxon>Pseudomonadati</taxon>
        <taxon>Campylobacterota</taxon>
        <taxon>Epsilonproteobacteria</taxon>
        <taxon>Campylobacterales</taxon>
        <taxon>Arcobacteraceae</taxon>
        <taxon>Arcobacter</taxon>
    </lineage>
</organism>
<evidence type="ECO:0000256" key="1">
    <source>
        <dbReference type="SAM" id="Phobius"/>
    </source>
</evidence>
<dbReference type="Proteomes" id="UP001060012">
    <property type="component" value="Chromosome"/>
</dbReference>
<keyword evidence="1" id="KW-0812">Transmembrane</keyword>
<evidence type="ECO:0000313" key="2">
    <source>
        <dbReference type="EMBL" id="UTJ05759.1"/>
    </source>
</evidence>
<keyword evidence="3" id="KW-1185">Reference proteome</keyword>